<dbReference type="PANTHER" id="PTHR45845">
    <property type="entry name" value="RHO GUANINE NUCLEOTIDE EXCHANGE FACTOR-RELATED"/>
    <property type="match status" value="1"/>
</dbReference>
<dbReference type="PANTHER" id="PTHR45845:SF3">
    <property type="entry name" value="PURATROPHIN-1-LIKE, ISOFORM A"/>
    <property type="match status" value="1"/>
</dbReference>
<name>A0A7R8VQ87_TIMDO</name>
<evidence type="ECO:0000256" key="1">
    <source>
        <dbReference type="SAM" id="MobiDB-lite"/>
    </source>
</evidence>
<dbReference type="AlphaFoldDB" id="A0A7R8VQ87"/>
<reference evidence="2" key="1">
    <citation type="submission" date="2020-11" db="EMBL/GenBank/DDBJ databases">
        <authorList>
            <person name="Tran Van P."/>
        </authorList>
    </citation>
    <scope>NUCLEOTIDE SEQUENCE</scope>
</reference>
<sequence length="302" mass="34419">MKVSSVLIWRRPDCSYKGNTRLETSKIRCQVIKDETNLRQLLPEDQLPTSCGGRTSHDQIEWVEFYKELEPLLSASHACGRRLAAAMADLRATEGAPTRRQLHHQHRALARALADPELHRLRREGIGALGRLQERAHWLPASEDVRLGTERARQVFTEVDRAARRLEQLSEGRREKLRELARVRALEDESTQKEKRDSSSNKTQGRMLRHLQRMLLNGEHDYHGRLPHTSGNKVPTGDLSYVVRGRACFVPIVTYAADTWTLNVRETRKVKVVGMKSVRSMLAVTRTNRIRNEVIGGKSGAT</sequence>
<feature type="compositionally biased region" description="Basic and acidic residues" evidence="1">
    <location>
        <begin position="185"/>
        <end position="199"/>
    </location>
</feature>
<feature type="region of interest" description="Disordered" evidence="1">
    <location>
        <begin position="185"/>
        <end position="205"/>
    </location>
</feature>
<accession>A0A7R8VQ87</accession>
<dbReference type="InterPro" id="IPR052231">
    <property type="entry name" value="Rho_GEF_signaling-related"/>
</dbReference>
<dbReference type="EMBL" id="OA568583">
    <property type="protein sequence ID" value="CAD7201677.1"/>
    <property type="molecule type" value="Genomic_DNA"/>
</dbReference>
<protein>
    <submittedName>
        <fullName evidence="2">Uncharacterized protein</fullName>
    </submittedName>
</protein>
<gene>
    <name evidence="2" type="ORF">TDIB3V08_LOCUS7872</name>
</gene>
<evidence type="ECO:0000313" key="2">
    <source>
        <dbReference type="EMBL" id="CAD7201677.1"/>
    </source>
</evidence>
<proteinExistence type="predicted"/>
<organism evidence="2">
    <name type="scientific">Timema douglasi</name>
    <name type="common">Walking stick</name>
    <dbReference type="NCBI Taxonomy" id="61478"/>
    <lineage>
        <taxon>Eukaryota</taxon>
        <taxon>Metazoa</taxon>
        <taxon>Ecdysozoa</taxon>
        <taxon>Arthropoda</taxon>
        <taxon>Hexapoda</taxon>
        <taxon>Insecta</taxon>
        <taxon>Pterygota</taxon>
        <taxon>Neoptera</taxon>
        <taxon>Polyneoptera</taxon>
        <taxon>Phasmatodea</taxon>
        <taxon>Timematodea</taxon>
        <taxon>Timematoidea</taxon>
        <taxon>Timematidae</taxon>
        <taxon>Timema</taxon>
    </lineage>
</organism>